<evidence type="ECO:0000256" key="7">
    <source>
        <dbReference type="ARBA" id="ARBA00050056"/>
    </source>
</evidence>
<evidence type="ECO:0000256" key="2">
    <source>
        <dbReference type="ARBA" id="ARBA00022649"/>
    </source>
</evidence>
<dbReference type="NCBIfam" id="TIGR02116">
    <property type="entry name" value="toxin_Txe_YoeB"/>
    <property type="match status" value="1"/>
</dbReference>
<keyword evidence="2" id="KW-1277">Toxin-antitoxin system</keyword>
<dbReference type="RefSeq" id="WP_125697306.1">
    <property type="nucleotide sequence ID" value="NZ_JBHTOG010000003.1"/>
</dbReference>
<name>A0ABW4CJY5_9LACO</name>
<accession>A0ABW4CJY5</accession>
<gene>
    <name evidence="8" type="ORF">ACFQ47_00625</name>
</gene>
<evidence type="ECO:0000256" key="1">
    <source>
        <dbReference type="ARBA" id="ARBA00008172"/>
    </source>
</evidence>
<comment type="caution">
    <text evidence="8">The sequence shown here is derived from an EMBL/GenBank/DDBJ whole genome shotgun (WGS) entry which is preliminary data.</text>
</comment>
<dbReference type="PANTHER" id="PTHR38039:SF1">
    <property type="entry name" value="TOXIN YOEB"/>
    <property type="match status" value="1"/>
</dbReference>
<dbReference type="Pfam" id="PF06769">
    <property type="entry name" value="YoeB_toxin"/>
    <property type="match status" value="1"/>
</dbReference>
<keyword evidence="4" id="KW-0255">Endonuclease</keyword>
<protein>
    <recommendedName>
        <fullName evidence="7">Endoribonuclease YoeB</fullName>
    </recommendedName>
    <alternativeName>
        <fullName evidence="6">Putative mRNA interferase YoeB</fullName>
    </alternativeName>
</protein>
<evidence type="ECO:0000256" key="4">
    <source>
        <dbReference type="ARBA" id="ARBA00022759"/>
    </source>
</evidence>
<evidence type="ECO:0000256" key="3">
    <source>
        <dbReference type="ARBA" id="ARBA00022722"/>
    </source>
</evidence>
<dbReference type="InterPro" id="IPR009614">
    <property type="entry name" value="YoeB_toxin"/>
</dbReference>
<proteinExistence type="inferred from homology"/>
<dbReference type="InterPro" id="IPR035093">
    <property type="entry name" value="RelE/ParE_toxin_dom_sf"/>
</dbReference>
<evidence type="ECO:0000313" key="8">
    <source>
        <dbReference type="EMBL" id="MFD1431212.1"/>
    </source>
</evidence>
<keyword evidence="5" id="KW-0378">Hydrolase</keyword>
<dbReference type="EMBL" id="JBHTOG010000003">
    <property type="protein sequence ID" value="MFD1431212.1"/>
    <property type="molecule type" value="Genomic_DNA"/>
</dbReference>
<reference evidence="9" key="1">
    <citation type="journal article" date="2019" name="Int. J. Syst. Evol. Microbiol.">
        <title>The Global Catalogue of Microorganisms (GCM) 10K type strain sequencing project: providing services to taxonomists for standard genome sequencing and annotation.</title>
        <authorList>
            <consortium name="The Broad Institute Genomics Platform"/>
            <consortium name="The Broad Institute Genome Sequencing Center for Infectious Disease"/>
            <person name="Wu L."/>
            <person name="Ma J."/>
        </authorList>
    </citation>
    <scope>NUCLEOTIDE SEQUENCE [LARGE SCALE GENOMIC DNA]</scope>
    <source>
        <strain evidence="9">CCM 8947</strain>
    </source>
</reference>
<dbReference type="SUPFAM" id="SSF143011">
    <property type="entry name" value="RelE-like"/>
    <property type="match status" value="1"/>
</dbReference>
<keyword evidence="9" id="KW-1185">Reference proteome</keyword>
<evidence type="ECO:0000256" key="5">
    <source>
        <dbReference type="ARBA" id="ARBA00022801"/>
    </source>
</evidence>
<evidence type="ECO:0000313" key="9">
    <source>
        <dbReference type="Proteomes" id="UP001597192"/>
    </source>
</evidence>
<organism evidence="8 9">
    <name type="scientific">Lacticaseibacillus yichunensis</name>
    <dbReference type="NCBI Taxonomy" id="2486015"/>
    <lineage>
        <taxon>Bacteria</taxon>
        <taxon>Bacillati</taxon>
        <taxon>Bacillota</taxon>
        <taxon>Bacilli</taxon>
        <taxon>Lactobacillales</taxon>
        <taxon>Lactobacillaceae</taxon>
        <taxon>Lacticaseibacillus</taxon>
    </lineage>
</organism>
<keyword evidence="3" id="KW-0540">Nuclease</keyword>
<dbReference type="Gene3D" id="3.30.2310.20">
    <property type="entry name" value="RelE-like"/>
    <property type="match status" value="1"/>
</dbReference>
<dbReference type="Proteomes" id="UP001597192">
    <property type="component" value="Unassembled WGS sequence"/>
</dbReference>
<sequence>MEDWIIKYKTASKNDIRKVLKSPYRASFLSILEVLKKDPYAPTQSFEKLASPGAGKYSRRINGQHRVVYTIDKSNHVVRILSAWSHYESM</sequence>
<comment type="similarity">
    <text evidence="1">Belongs to the YoeB family.</text>
</comment>
<evidence type="ECO:0000256" key="6">
    <source>
        <dbReference type="ARBA" id="ARBA00030388"/>
    </source>
</evidence>
<dbReference type="PANTHER" id="PTHR38039">
    <property type="entry name" value="TOXIN YOEB"/>
    <property type="match status" value="1"/>
</dbReference>